<dbReference type="EMBL" id="JAOUSF010000002">
    <property type="protein sequence ID" value="MCU9613239.1"/>
    <property type="molecule type" value="Genomic_DNA"/>
</dbReference>
<keyword evidence="3" id="KW-1185">Reference proteome</keyword>
<dbReference type="Proteomes" id="UP001209318">
    <property type="component" value="Unassembled WGS sequence"/>
</dbReference>
<dbReference type="SUPFAM" id="SSF53597">
    <property type="entry name" value="Dihydrofolate reductase-like"/>
    <property type="match status" value="1"/>
</dbReference>
<dbReference type="RefSeq" id="WP_263072449.1">
    <property type="nucleotide sequence ID" value="NZ_JAOUSF010000002.1"/>
</dbReference>
<dbReference type="PANTHER" id="PTHR38011">
    <property type="entry name" value="DIHYDROFOLATE REDUCTASE FAMILY PROTEIN (AFU_ORTHOLOGUE AFUA_8G06820)"/>
    <property type="match status" value="1"/>
</dbReference>
<dbReference type="AlphaFoldDB" id="A0AAE3LQ98"/>
<gene>
    <name evidence="2" type="ORF">OEV98_06695</name>
</gene>
<sequence length="176" mass="20334">MSNQRNVVFYGAISVDGYLAREDHSLDWLLGTEGEEESGYFEFYDTVDTILMGRKTYEQILILSPNEFPYKGKECYVFSRTMTAQNEDVTFINDDIVSFTKKLKEQEGKRIWMVGGGEVLNPMLQAKLVDEFIIQIAPTIIGKGIPLFTPSNQDTKLELVDVRRFKQFAELYYRVK</sequence>
<name>A0AAE3LQ98_9BACI</name>
<comment type="caution">
    <text evidence="2">The sequence shown here is derived from an EMBL/GenBank/DDBJ whole genome shotgun (WGS) entry which is preliminary data.</text>
</comment>
<feature type="domain" description="Bacterial bifunctional deaminase-reductase C-terminal" evidence="1">
    <location>
        <begin position="7"/>
        <end position="166"/>
    </location>
</feature>
<dbReference type="InterPro" id="IPR024072">
    <property type="entry name" value="DHFR-like_dom_sf"/>
</dbReference>
<dbReference type="GO" id="GO:0009231">
    <property type="term" value="P:riboflavin biosynthetic process"/>
    <property type="evidence" value="ECO:0007669"/>
    <property type="project" value="InterPro"/>
</dbReference>
<organism evidence="2 3">
    <name type="scientific">Perspicuibacillus lycopersici</name>
    <dbReference type="NCBI Taxonomy" id="1325689"/>
    <lineage>
        <taxon>Bacteria</taxon>
        <taxon>Bacillati</taxon>
        <taxon>Bacillota</taxon>
        <taxon>Bacilli</taxon>
        <taxon>Bacillales</taxon>
        <taxon>Bacillaceae</taxon>
        <taxon>Perspicuibacillus</taxon>
    </lineage>
</organism>
<dbReference type="Gene3D" id="3.40.430.10">
    <property type="entry name" value="Dihydrofolate Reductase, subunit A"/>
    <property type="match status" value="1"/>
</dbReference>
<proteinExistence type="predicted"/>
<evidence type="ECO:0000313" key="3">
    <source>
        <dbReference type="Proteomes" id="UP001209318"/>
    </source>
</evidence>
<evidence type="ECO:0000313" key="2">
    <source>
        <dbReference type="EMBL" id="MCU9613239.1"/>
    </source>
</evidence>
<accession>A0AAE3LQ98</accession>
<dbReference type="InterPro" id="IPR002734">
    <property type="entry name" value="RibDG_C"/>
</dbReference>
<evidence type="ECO:0000259" key="1">
    <source>
        <dbReference type="Pfam" id="PF01872"/>
    </source>
</evidence>
<dbReference type="GO" id="GO:0008703">
    <property type="term" value="F:5-amino-6-(5-phosphoribosylamino)uracil reductase activity"/>
    <property type="evidence" value="ECO:0007669"/>
    <property type="project" value="InterPro"/>
</dbReference>
<dbReference type="Pfam" id="PF01872">
    <property type="entry name" value="RibD_C"/>
    <property type="match status" value="1"/>
</dbReference>
<reference evidence="2" key="1">
    <citation type="submission" date="2022-10" db="EMBL/GenBank/DDBJ databases">
        <title>Description of Fervidibacillus gen. nov. in the family Fervidibacillaceae fam. nov. with two species, Fervidibacillus albus sp. nov., and Fervidibacillus halotolerans sp. nov., isolated from tidal flat sediments.</title>
        <authorList>
            <person name="Kwon K.K."/>
            <person name="Yang S.-H."/>
        </authorList>
    </citation>
    <scope>NUCLEOTIDE SEQUENCE</scope>
    <source>
        <strain evidence="2">JCM 19140</strain>
    </source>
</reference>
<dbReference type="InterPro" id="IPR050765">
    <property type="entry name" value="Riboflavin_Biosynth_HTPR"/>
</dbReference>
<dbReference type="PANTHER" id="PTHR38011:SF11">
    <property type="entry name" value="2,5-DIAMINO-6-RIBOSYLAMINO-4(3H)-PYRIMIDINONE 5'-PHOSPHATE REDUCTASE"/>
    <property type="match status" value="1"/>
</dbReference>
<protein>
    <submittedName>
        <fullName evidence="2">Dihydrofolate reductase family protein</fullName>
    </submittedName>
</protein>